<dbReference type="Proteomes" id="UP000551758">
    <property type="component" value="Unassembled WGS sequence"/>
</dbReference>
<evidence type="ECO:0000256" key="3">
    <source>
        <dbReference type="ARBA" id="ARBA00022989"/>
    </source>
</evidence>
<sequence length="193" mass="21449">ASRLFPETIIIHFLHSMNSYVAPPWPDTQVKTPQARLEGLAWTHSKLIGDGSSKAGRDPWTNDCSLDIRDARRRDNGKYFFRVERGSFARYSYNENLLSVHIPHTSVLTLTLGPQDHGTNLTCRVTFPGAGVSTERTIWLNVSCECQARTAGSLRAVRVGEGKARPRILGAGSYKVALGRKERGHQAVPPSYF</sequence>
<dbReference type="GO" id="GO:0033691">
    <property type="term" value="F:sialic acid binding"/>
    <property type="evidence" value="ECO:0007669"/>
    <property type="project" value="TreeGrafter"/>
</dbReference>
<proteinExistence type="predicted"/>
<dbReference type="GO" id="GO:0007155">
    <property type="term" value="P:cell adhesion"/>
    <property type="evidence" value="ECO:0007669"/>
    <property type="project" value="TreeGrafter"/>
</dbReference>
<dbReference type="InterPro" id="IPR036179">
    <property type="entry name" value="Ig-like_dom_sf"/>
</dbReference>
<evidence type="ECO:0000256" key="4">
    <source>
        <dbReference type="ARBA" id="ARBA00023136"/>
    </source>
</evidence>
<dbReference type="SUPFAM" id="SSF48726">
    <property type="entry name" value="Immunoglobulin"/>
    <property type="match status" value="2"/>
</dbReference>
<dbReference type="GO" id="GO:0005886">
    <property type="term" value="C:plasma membrane"/>
    <property type="evidence" value="ECO:0007669"/>
    <property type="project" value="TreeGrafter"/>
</dbReference>
<dbReference type="AlphaFoldDB" id="A0A7J7ENW3"/>
<evidence type="ECO:0000313" key="6">
    <source>
        <dbReference type="Proteomes" id="UP000551758"/>
    </source>
</evidence>
<comment type="subcellular location">
    <subcellularLocation>
        <location evidence="1">Membrane</location>
        <topology evidence="1">Single-pass membrane protein</topology>
    </subcellularLocation>
</comment>
<feature type="non-terminal residue" evidence="5">
    <location>
        <position position="193"/>
    </location>
</feature>
<dbReference type="EMBL" id="JACDTQ010002604">
    <property type="protein sequence ID" value="KAF5917136.1"/>
    <property type="molecule type" value="Genomic_DNA"/>
</dbReference>
<dbReference type="InterPro" id="IPR051036">
    <property type="entry name" value="SIGLEC"/>
</dbReference>
<dbReference type="Gene3D" id="2.60.40.10">
    <property type="entry name" value="Immunoglobulins"/>
    <property type="match status" value="1"/>
</dbReference>
<dbReference type="PANTHER" id="PTHR12035:SF123">
    <property type="entry name" value="IG-LIKE DOMAIN-CONTAINING PROTEIN"/>
    <property type="match status" value="1"/>
</dbReference>
<evidence type="ECO:0000256" key="1">
    <source>
        <dbReference type="ARBA" id="ARBA00004167"/>
    </source>
</evidence>
<keyword evidence="4" id="KW-0472">Membrane</keyword>
<gene>
    <name evidence="5" type="ORF">HPG69_014068</name>
</gene>
<protein>
    <submittedName>
        <fullName evidence="5">Uncharacterized protein</fullName>
    </submittedName>
</protein>
<evidence type="ECO:0000313" key="5">
    <source>
        <dbReference type="EMBL" id="KAF5917136.1"/>
    </source>
</evidence>
<name>A0A7J7ENW3_DICBM</name>
<dbReference type="PANTHER" id="PTHR12035">
    <property type="entry name" value="SIALIC ACID BINDING IMMUNOGLOBULIN-LIKE LECTIN"/>
    <property type="match status" value="1"/>
</dbReference>
<keyword evidence="3" id="KW-1133">Transmembrane helix</keyword>
<reference evidence="5 6" key="1">
    <citation type="journal article" date="2020" name="Mol. Biol. Evol.">
        <title>Interspecific Gene Flow and the Evolution of Specialization in Black and White Rhinoceros.</title>
        <authorList>
            <person name="Moodley Y."/>
            <person name="Westbury M.V."/>
            <person name="Russo I.M."/>
            <person name="Gopalakrishnan S."/>
            <person name="Rakotoarivelo A."/>
            <person name="Olsen R.A."/>
            <person name="Prost S."/>
            <person name="Tunstall T."/>
            <person name="Ryder O.A."/>
            <person name="Dalen L."/>
            <person name="Bruford M.W."/>
        </authorList>
    </citation>
    <scope>NUCLEOTIDE SEQUENCE [LARGE SCALE GENOMIC DNA]</scope>
    <source>
        <strain evidence="5">SBR-YM</strain>
        <tissue evidence="5">Skin</tissue>
    </source>
</reference>
<accession>A0A7J7ENW3</accession>
<comment type="caution">
    <text evidence="5">The sequence shown here is derived from an EMBL/GenBank/DDBJ whole genome shotgun (WGS) entry which is preliminary data.</text>
</comment>
<keyword evidence="6" id="KW-1185">Reference proteome</keyword>
<keyword evidence="2" id="KW-0812">Transmembrane</keyword>
<organism evidence="5 6">
    <name type="scientific">Diceros bicornis minor</name>
    <name type="common">South-central black rhinoceros</name>
    <dbReference type="NCBI Taxonomy" id="77932"/>
    <lineage>
        <taxon>Eukaryota</taxon>
        <taxon>Metazoa</taxon>
        <taxon>Chordata</taxon>
        <taxon>Craniata</taxon>
        <taxon>Vertebrata</taxon>
        <taxon>Euteleostomi</taxon>
        <taxon>Mammalia</taxon>
        <taxon>Eutheria</taxon>
        <taxon>Laurasiatheria</taxon>
        <taxon>Perissodactyla</taxon>
        <taxon>Rhinocerotidae</taxon>
        <taxon>Diceros</taxon>
    </lineage>
</organism>
<dbReference type="InterPro" id="IPR013783">
    <property type="entry name" value="Ig-like_fold"/>
</dbReference>
<evidence type="ECO:0000256" key="2">
    <source>
        <dbReference type="ARBA" id="ARBA00022692"/>
    </source>
</evidence>